<evidence type="ECO:0000313" key="2">
    <source>
        <dbReference type="Proteomes" id="UP001162164"/>
    </source>
</evidence>
<organism evidence="1 2">
    <name type="scientific">Molorchus minor</name>
    <dbReference type="NCBI Taxonomy" id="1323400"/>
    <lineage>
        <taxon>Eukaryota</taxon>
        <taxon>Metazoa</taxon>
        <taxon>Ecdysozoa</taxon>
        <taxon>Arthropoda</taxon>
        <taxon>Hexapoda</taxon>
        <taxon>Insecta</taxon>
        <taxon>Pterygota</taxon>
        <taxon>Neoptera</taxon>
        <taxon>Endopterygota</taxon>
        <taxon>Coleoptera</taxon>
        <taxon>Polyphaga</taxon>
        <taxon>Cucujiformia</taxon>
        <taxon>Chrysomeloidea</taxon>
        <taxon>Cerambycidae</taxon>
        <taxon>Lamiinae</taxon>
        <taxon>Monochamini</taxon>
        <taxon>Molorchus</taxon>
    </lineage>
</organism>
<protein>
    <submittedName>
        <fullName evidence="1">Uncharacterized protein</fullName>
    </submittedName>
</protein>
<keyword evidence="2" id="KW-1185">Reference proteome</keyword>
<accession>A0ABQ9JRJ1</accession>
<name>A0ABQ9JRJ1_9CUCU</name>
<evidence type="ECO:0000313" key="1">
    <source>
        <dbReference type="EMBL" id="KAJ8979880.1"/>
    </source>
</evidence>
<comment type="caution">
    <text evidence="1">The sequence shown here is derived from an EMBL/GenBank/DDBJ whole genome shotgun (WGS) entry which is preliminary data.</text>
</comment>
<gene>
    <name evidence="1" type="ORF">NQ317_017503</name>
</gene>
<proteinExistence type="predicted"/>
<dbReference type="Proteomes" id="UP001162164">
    <property type="component" value="Unassembled WGS sequence"/>
</dbReference>
<reference evidence="1" key="1">
    <citation type="journal article" date="2023" name="Insect Mol. Biol.">
        <title>Genome sequencing provides insights into the evolution of gene families encoding plant cell wall-degrading enzymes in longhorned beetles.</title>
        <authorList>
            <person name="Shin N.R."/>
            <person name="Okamura Y."/>
            <person name="Kirsch R."/>
            <person name="Pauchet Y."/>
        </authorList>
    </citation>
    <scope>NUCLEOTIDE SEQUENCE</scope>
    <source>
        <strain evidence="1">MMC_N1</strain>
    </source>
</reference>
<dbReference type="EMBL" id="JAPWTJ010000305">
    <property type="protein sequence ID" value="KAJ8979880.1"/>
    <property type="molecule type" value="Genomic_DNA"/>
</dbReference>
<sequence>MLTVDTWQRIFGTGKYSGEKWISLVIQCKFIIGLSPHCALRDGLMLNFAGVCIVRGVSNFTHKACYVKTRKNNLVKKFYHAIHLRRDENTGIQFFETNPPK</sequence>